<proteinExistence type="predicted"/>
<evidence type="ECO:0000313" key="2">
    <source>
        <dbReference type="EMBL" id="KAF3765075.1"/>
    </source>
</evidence>
<dbReference type="InterPro" id="IPR032852">
    <property type="entry name" value="ALKBH2"/>
</dbReference>
<dbReference type="InterPro" id="IPR037151">
    <property type="entry name" value="AlkB-like_sf"/>
</dbReference>
<dbReference type="GO" id="GO:0035516">
    <property type="term" value="F:broad specificity oxidative DNA demethylase activity"/>
    <property type="evidence" value="ECO:0007669"/>
    <property type="project" value="TreeGrafter"/>
</dbReference>
<keyword evidence="3" id="KW-1185">Reference proteome</keyword>
<comment type="caution">
    <text evidence="2">The sequence shown here is derived from an EMBL/GenBank/DDBJ whole genome shotgun (WGS) entry which is preliminary data.</text>
</comment>
<dbReference type="PANTHER" id="PTHR31573">
    <property type="entry name" value="ALPHA-KETOGLUTARATE-DEPENDENT DIOXYGENASE ALKB HOMOLOG 2"/>
    <property type="match status" value="1"/>
</dbReference>
<dbReference type="GeneID" id="63837754"/>
<dbReference type="Gene3D" id="2.60.120.590">
    <property type="entry name" value="Alpha-ketoglutarate-dependent dioxygenase AlkB-like"/>
    <property type="match status" value="1"/>
</dbReference>
<sequence length="718" mass="82244">MADNAALDPPIQYEDAILRRDMQKTWQSAVPPPYFAEHRAHLINATTWFHTIQAGYYATVRGDPRNIGPNGEEDSGFCLGLLLGKYFVPGAYLDAEVIITSINTPDSAPATTRRRLKEVTRNMEERRPIGVVIQQGATSSESHGYPLFPCTMTKNQDSWPLAWFVPTFIWPEPADKGKKIWMVRLEKCDIEHQSWWADPAHGQPPVITSRDYTTKAETYKCETCDKSSPKIFEQAFVCLNPDCEEWWTSEGDPIQQDALQLNWTYSASFLKERWDRLSVNIQGLEPCYPLLYPTATAFRRANYDDLMVDLQRQPIDQDKIVALCHGLMRGFACPQCGMLNTRVRWHEWHCRNDQCTFTIRASPPALTPEFLDGCTKIEKAKRKWAGFDYTRLPGYQQGPSLQDFTVHQYTLAPGCSISILRAKPTAMAVANEYFTRMLALANLGRLNLERRMLNTPAGMVHTNHFNSNFGARYIFGVLLGTTRFEHGPPEVKAAVDKMNDWLGPYFLEGTGDFNQLYFACYLADMAMSMHDDGESGLGPNVATWTLGGRGTFSVAIKPVWDYGRKLTARSHQEKAGDTWIDEDPLIQGCTEYAYRKEIWERREAGEIDHQEWKRLFRARMEQKRGAHRILLKFPVDHGDIVLMHGEHTQRYLDHAATVDKTMPMRLALTFRTVERAMATEDKIAEQDRKIETNKSYKRDREEDSPEQPAKKRRRAGKT</sequence>
<dbReference type="GO" id="GO:0008198">
    <property type="term" value="F:ferrous iron binding"/>
    <property type="evidence" value="ECO:0007669"/>
    <property type="project" value="TreeGrafter"/>
</dbReference>
<dbReference type="SUPFAM" id="SSF51197">
    <property type="entry name" value="Clavaminate synthase-like"/>
    <property type="match status" value="1"/>
</dbReference>
<dbReference type="GO" id="GO:0051747">
    <property type="term" value="F:cytosine C-5 DNA demethylase activity"/>
    <property type="evidence" value="ECO:0007669"/>
    <property type="project" value="TreeGrafter"/>
</dbReference>
<dbReference type="OrthoDB" id="2163491at2759"/>
<evidence type="ECO:0000313" key="3">
    <source>
        <dbReference type="Proteomes" id="UP000803844"/>
    </source>
</evidence>
<dbReference type="EMBL" id="MU032348">
    <property type="protein sequence ID" value="KAF3765075.1"/>
    <property type="molecule type" value="Genomic_DNA"/>
</dbReference>
<dbReference type="RefSeq" id="XP_040776036.1">
    <property type="nucleotide sequence ID" value="XM_040920625.1"/>
</dbReference>
<reference evidence="2" key="1">
    <citation type="journal article" date="2020" name="Phytopathology">
        <title>Genome sequence of the chestnut blight fungus Cryphonectria parasitica EP155: A fundamental resource for an archetypical invasive plant pathogen.</title>
        <authorList>
            <person name="Crouch J.A."/>
            <person name="Dawe A."/>
            <person name="Aerts A."/>
            <person name="Barry K."/>
            <person name="Churchill A.C.L."/>
            <person name="Grimwood J."/>
            <person name="Hillman B."/>
            <person name="Milgroom M.G."/>
            <person name="Pangilinan J."/>
            <person name="Smith M."/>
            <person name="Salamov A."/>
            <person name="Schmutz J."/>
            <person name="Yadav J."/>
            <person name="Grigoriev I.V."/>
            <person name="Nuss D."/>
        </authorList>
    </citation>
    <scope>NUCLEOTIDE SEQUENCE</scope>
    <source>
        <strain evidence="2">EP155</strain>
    </source>
</reference>
<feature type="region of interest" description="Disordered" evidence="1">
    <location>
        <begin position="679"/>
        <end position="718"/>
    </location>
</feature>
<feature type="compositionally biased region" description="Basic and acidic residues" evidence="1">
    <location>
        <begin position="679"/>
        <end position="701"/>
    </location>
</feature>
<evidence type="ECO:0000256" key="1">
    <source>
        <dbReference type="SAM" id="MobiDB-lite"/>
    </source>
</evidence>
<dbReference type="Proteomes" id="UP000803844">
    <property type="component" value="Unassembled WGS sequence"/>
</dbReference>
<dbReference type="AlphaFoldDB" id="A0A9P4Y2P6"/>
<organism evidence="2 3">
    <name type="scientific">Cryphonectria parasitica (strain ATCC 38755 / EP155)</name>
    <dbReference type="NCBI Taxonomy" id="660469"/>
    <lineage>
        <taxon>Eukaryota</taxon>
        <taxon>Fungi</taxon>
        <taxon>Dikarya</taxon>
        <taxon>Ascomycota</taxon>
        <taxon>Pezizomycotina</taxon>
        <taxon>Sordariomycetes</taxon>
        <taxon>Sordariomycetidae</taxon>
        <taxon>Diaporthales</taxon>
        <taxon>Cryphonectriaceae</taxon>
        <taxon>Cryphonectria-Endothia species complex</taxon>
        <taxon>Cryphonectria</taxon>
    </lineage>
</organism>
<accession>A0A9P4Y2P6</accession>
<name>A0A9P4Y2P6_CRYP1</name>
<dbReference type="PANTHER" id="PTHR31573:SF4">
    <property type="entry name" value="FE2OG DIOXYGENASE DOMAIN-CONTAINING PROTEIN"/>
    <property type="match status" value="1"/>
</dbReference>
<dbReference type="GO" id="GO:0006307">
    <property type="term" value="P:DNA alkylation repair"/>
    <property type="evidence" value="ECO:0007669"/>
    <property type="project" value="TreeGrafter"/>
</dbReference>
<protein>
    <recommendedName>
        <fullName evidence="4">Alpha-ketoglutarate-dependent dioxygenase AlkB-like domain-containing protein</fullName>
    </recommendedName>
</protein>
<evidence type="ECO:0008006" key="4">
    <source>
        <dbReference type="Google" id="ProtNLM"/>
    </source>
</evidence>
<gene>
    <name evidence="2" type="ORF">M406DRAFT_331384</name>
</gene>